<feature type="compositionally biased region" description="Basic and acidic residues" evidence="1">
    <location>
        <begin position="2212"/>
        <end position="2231"/>
    </location>
</feature>
<feature type="compositionally biased region" description="Basic and acidic residues" evidence="1">
    <location>
        <begin position="2130"/>
        <end position="2149"/>
    </location>
</feature>
<dbReference type="Pfam" id="PF17069">
    <property type="entry name" value="RSRP"/>
    <property type="match status" value="1"/>
</dbReference>
<feature type="compositionally biased region" description="Polar residues" evidence="1">
    <location>
        <begin position="205"/>
        <end position="215"/>
    </location>
</feature>
<feature type="compositionally biased region" description="Basic residues" evidence="1">
    <location>
        <begin position="1986"/>
        <end position="2009"/>
    </location>
</feature>
<feature type="compositionally biased region" description="Basic residues" evidence="1">
    <location>
        <begin position="2023"/>
        <end position="2034"/>
    </location>
</feature>
<feature type="compositionally biased region" description="Basic and acidic residues" evidence="1">
    <location>
        <begin position="1908"/>
        <end position="1948"/>
    </location>
</feature>
<evidence type="ECO:0000256" key="1">
    <source>
        <dbReference type="SAM" id="MobiDB-lite"/>
    </source>
</evidence>
<dbReference type="PANTHER" id="PTHR46528:SF1">
    <property type="entry name" value="PROTEIN SON"/>
    <property type="match status" value="1"/>
</dbReference>
<dbReference type="InterPro" id="IPR032922">
    <property type="entry name" value="SON"/>
</dbReference>
<keyword evidence="3" id="KW-1185">Reference proteome</keyword>
<reference evidence="2 3" key="1">
    <citation type="journal article" date="2022" name="Gigascience">
        <title>A chromosome-level genome assembly and annotation of the desert horned lizard, Phrynosoma platyrhinos, provides insight into chromosomal rearrangements among reptiles.</title>
        <authorList>
            <person name="Koochekian N."/>
            <person name="Ascanio A."/>
            <person name="Farleigh K."/>
            <person name="Card D.C."/>
            <person name="Schield D.R."/>
            <person name="Castoe T.A."/>
            <person name="Jezkova T."/>
        </authorList>
    </citation>
    <scope>NUCLEOTIDE SEQUENCE [LARGE SCALE GENOMIC DNA]</scope>
    <source>
        <strain evidence="2">NK-2021</strain>
    </source>
</reference>
<feature type="compositionally biased region" description="Basic and acidic residues" evidence="1">
    <location>
        <begin position="2752"/>
        <end position="2764"/>
    </location>
</feature>
<feature type="compositionally biased region" description="Polar residues" evidence="1">
    <location>
        <begin position="37"/>
        <end position="59"/>
    </location>
</feature>
<name>A0ABQ7T5W1_PHRPL</name>
<feature type="compositionally biased region" description="Basic and acidic residues" evidence="1">
    <location>
        <begin position="2035"/>
        <end position="2044"/>
    </location>
</feature>
<evidence type="ECO:0008006" key="4">
    <source>
        <dbReference type="Google" id="ProtNLM"/>
    </source>
</evidence>
<feature type="compositionally biased region" description="Basic and acidic residues" evidence="1">
    <location>
        <begin position="2052"/>
        <end position="2068"/>
    </location>
</feature>
<feature type="compositionally biased region" description="Basic residues" evidence="1">
    <location>
        <begin position="2562"/>
        <end position="2603"/>
    </location>
</feature>
<evidence type="ECO:0000313" key="2">
    <source>
        <dbReference type="EMBL" id="KAH0624860.1"/>
    </source>
</evidence>
<dbReference type="PANTHER" id="PTHR46528">
    <property type="entry name" value="PROTEIN SON"/>
    <property type="match status" value="1"/>
</dbReference>
<feature type="region of interest" description="Disordered" evidence="1">
    <location>
        <begin position="1908"/>
        <end position="2607"/>
    </location>
</feature>
<organism evidence="2 3">
    <name type="scientific">Phrynosoma platyrhinos</name>
    <name type="common">Desert horned lizard</name>
    <dbReference type="NCBI Taxonomy" id="52577"/>
    <lineage>
        <taxon>Eukaryota</taxon>
        <taxon>Metazoa</taxon>
        <taxon>Chordata</taxon>
        <taxon>Craniata</taxon>
        <taxon>Vertebrata</taxon>
        <taxon>Euteleostomi</taxon>
        <taxon>Lepidosauria</taxon>
        <taxon>Squamata</taxon>
        <taxon>Bifurcata</taxon>
        <taxon>Unidentata</taxon>
        <taxon>Episquamata</taxon>
        <taxon>Toxicofera</taxon>
        <taxon>Iguania</taxon>
        <taxon>Phrynosomatidae</taxon>
        <taxon>Phrynosomatinae</taxon>
        <taxon>Phrynosoma</taxon>
    </lineage>
</organism>
<feature type="compositionally biased region" description="Basic residues" evidence="1">
    <location>
        <begin position="114"/>
        <end position="140"/>
    </location>
</feature>
<feature type="compositionally biased region" description="Basic and acidic residues" evidence="1">
    <location>
        <begin position="2266"/>
        <end position="2285"/>
    </location>
</feature>
<feature type="region of interest" description="Disordered" evidence="1">
    <location>
        <begin position="104"/>
        <end position="152"/>
    </location>
</feature>
<feature type="compositionally biased region" description="Basic and acidic residues" evidence="1">
    <location>
        <begin position="2010"/>
        <end position="2022"/>
    </location>
</feature>
<accession>A0ABQ7T5W1</accession>
<feature type="compositionally biased region" description="Basic and acidic residues" evidence="1">
    <location>
        <begin position="2239"/>
        <end position="2258"/>
    </location>
</feature>
<feature type="compositionally biased region" description="Basic and acidic residues" evidence="1">
    <location>
        <begin position="2383"/>
        <end position="2399"/>
    </location>
</feature>
<proteinExistence type="predicted"/>
<feature type="compositionally biased region" description="Basic residues" evidence="1">
    <location>
        <begin position="1949"/>
        <end position="1976"/>
    </location>
</feature>
<feature type="region of interest" description="Disordered" evidence="1">
    <location>
        <begin position="873"/>
        <end position="894"/>
    </location>
</feature>
<feature type="compositionally biased region" description="Basic and acidic residues" evidence="1">
    <location>
        <begin position="2078"/>
        <end position="2094"/>
    </location>
</feature>
<feature type="compositionally biased region" description="Basic and acidic residues" evidence="1">
    <location>
        <begin position="141"/>
        <end position="152"/>
    </location>
</feature>
<gene>
    <name evidence="2" type="ORF">JD844_032723</name>
</gene>
<evidence type="ECO:0000313" key="3">
    <source>
        <dbReference type="Proteomes" id="UP000826234"/>
    </source>
</evidence>
<feature type="compositionally biased region" description="Basic and acidic residues" evidence="1">
    <location>
        <begin position="2186"/>
        <end position="2204"/>
    </location>
</feature>
<feature type="compositionally biased region" description="Basic and acidic residues" evidence="1">
    <location>
        <begin position="2293"/>
        <end position="2309"/>
    </location>
</feature>
<feature type="compositionally biased region" description="Basic residues" evidence="1">
    <location>
        <begin position="2532"/>
        <end position="2552"/>
    </location>
</feature>
<feature type="region of interest" description="Disordered" evidence="1">
    <location>
        <begin position="193"/>
        <end position="224"/>
    </location>
</feature>
<dbReference type="Proteomes" id="UP000826234">
    <property type="component" value="Unassembled WGS sequence"/>
</dbReference>
<feature type="region of interest" description="Disordered" evidence="1">
    <location>
        <begin position="429"/>
        <end position="471"/>
    </location>
</feature>
<feature type="region of interest" description="Disordered" evidence="1">
    <location>
        <begin position="2730"/>
        <end position="2770"/>
    </location>
</feature>
<feature type="compositionally biased region" description="Basic and acidic residues" evidence="1">
    <location>
        <begin position="2157"/>
        <end position="2177"/>
    </location>
</feature>
<feature type="compositionally biased region" description="Basic and acidic residues" evidence="1">
    <location>
        <begin position="2343"/>
        <end position="2361"/>
    </location>
</feature>
<feature type="compositionally biased region" description="Basic and acidic residues" evidence="1">
    <location>
        <begin position="2103"/>
        <end position="2122"/>
    </location>
</feature>
<feature type="region of interest" description="Disordered" evidence="1">
    <location>
        <begin position="25"/>
        <end position="59"/>
    </location>
</feature>
<feature type="compositionally biased region" description="Basic residues" evidence="1">
    <location>
        <begin position="2500"/>
        <end position="2524"/>
    </location>
</feature>
<feature type="compositionally biased region" description="Basic residues" evidence="1">
    <location>
        <begin position="2469"/>
        <end position="2493"/>
    </location>
</feature>
<comment type="caution">
    <text evidence="2">The sequence shown here is derived from an EMBL/GenBank/DDBJ whole genome shotgun (WGS) entry which is preliminary data.</text>
</comment>
<sequence length="2882" mass="324313">MATNIEQIFRSFVVSKFREIQEQQQQQFGGGKIGSQYNGEINSPEHITSSDDNIGSVRNLQNDPLVQKIEQVLSEVLGAESQYKSDGGEDAVRSKSCSVKRVLSEEVQDEIPRKKSKKDKKHKDKKKKKKRKKEKKHKKQSKESKLNDQQKECGDLQPVLHSESENPCFILSAGDDMNIESASVLQHASVSVQKKAADENENLAVPNSHNTSSDSSRLDTSKEDSALVSIHELSEVQLASERELESGTGETTGVTMNLCIEDQSLRTADAEGSSLSMARDTVICMEQSEISSALEATEKLNVPENSSPSLIVQPEYLETNLESNTIKVQNLDSVTDPLNPEGMKQSVSTLLETPAFSHVELSGEAKDSVTTLGFLAMVVGKDFEATSEFLNTAKIKASERSPKHISLTDMKDDNDPERLVTVQDLQKALQSRAEMKDSEAAQESSHVVSKNDFEPARLSKPKPQQTDSRRMVEFGEPTCLATTSNAEAIVRELGETQLSAVMMEVKDSEKYPRQLQVEKDARNGSQMLELEIMNKTGLTTPISDVGMETKTLDSVSGFEEIDMSCLKAKSATMKENRNTIREPFRMMSLKNIGPFSESEEAMKINSSLDAVVEEKQVSEIAEDLEPVTEMKVPESTSQTEAASEISDLEIPLGIGEIAKPQNQEVSQYASTNKIAESVMNLKDTKKVSETSVTLKNVENTSESQYVKGMNYIHDTLQSDAVSRGKNLQTNLEGEGKKEQKAMDATSESLHMIFTNYSEPNLELFTEPKIMMKLKSSDIVPQSSHMVDAKSLESQHIRKVKDLKMVESEMMVGLNDLQKKIECLQRNVKIVEAALECKAVPHWTALEEKASDTIENMTKDQYDAGADNLRISPKYEEVNNGSKRTGNELSTESENLSLSSKFSKEMDINPAAELEALAVVQKLKENVEFTTRVEEDSPKETLQLKSSVPTDIKDYSKSVNIVTCFGSISESQREQNLPSLQDTKTKTKEVNLSSLYDLEIEYAKTSPEFRFTDELSNQEEKQKFQEMTEMTGLIASTESLCTSERDLIQVPDSEENNDVVSSESVCLAEPNLGNVPKSFYMIQVKNSKTTSESRIPDVEHLNADSGSTLTAAVEMGENLPECVTVVVSETETILDTPNKKNEIESQGIAALQESESVIRNKASTFTNLEAYTEIVCLSANKLEVAPQYEESEIVKKPGDSSSLFAPDMVDIKTIPSFVHEAKDKELKVAQAPEIVVTVAKSEGSKESVDIVKDINTELSHDVNANSMETFKRSESTVVTQISESLLIATGIAEERGSGIDVQAAAKLVVTESVSDSVIGPNKEDCDPTLTQFMMGAKIAEANSGILDTAETNTSKTTLQLETMSKPPCMLDSMDLDDNVESLSQTQTKDSGQVVNYVRPLEVRDSNFPAASATQLITPQLKSSESVSVTEETDSAGIINLKPTPVYIGTTDFKSSGTVAETEILEIRDSETHLKPENNLQVKSFEATSETENFIPKTAPISERKMEKFSELISEKVCPSKVKELETILEPEHTQQIKALESSLKSLYTVEATELERSLISEVLGVSKTNQQFSGVEKADVGAVISSVTVEAVKETEKQLQLEPHFEGKYSESSLKSIHVSDLQDAYADEGPASLAGKKCPRPVAEVASIIDVKNSKSNLEPALRLKDTETMFKPRSVLDSMQTKETKDFEAASKCESFVEVKELQVTQTSTDKEQMDLGGMSKSVTLESEDLETNSTSVLLPKGKTSEGSPDAIHVVQVKDSIVTPEYVSENNKEVSKETCRAEVKDFEPTAEHVIEARNSEMISQITLELKNSELEPLNIVKEKDLGGIPQIVMEEQGLKATIKPVCPVAEETSEVIQQITAELIDPEPVLKSVNMAEKDLKAREQVVVEAKDSETTLKSTHVTKEKDLETIAQDSSKDKDSEAVTEHEGSILKDKKSEKTSSKSKDKSKSKKAKKSRSKSPSKSKKRKKKSRSHSTTRQVASRRERSRSKHDSHSRKKHSTTRHKSRSRSTDKKEDKESSKSRRRRSRSKSRSKSVDRNETSARSRRRRSRSSDHRKSRSRSIDKRESVRRRRRLSRSSDKHKSRSRSAERRETLKRRRRSRSSDHQKSRSRSADKRETSVRTRRRRSRSSDRYRSRSKSLDRRESSIRTRRRQSRSSDHHKSRSRSADDKKEISVRTRRRRSRSHDTRKSRSRSADRRETTVRARRRRSRSSDHHKSRSKSADKRDSLVRTRRRRSRSSDNCRSKSRSVDKRETSVRTRRRRSRSSDNRRSKSKSVDKRESSAKRRQRRSLSSDRKSRSKSIEKKETSVQVKRKRSRSSDTHKSRSKSVEASARSKRKRSKSADHKSRAKSVEKEEPSLRSRRRKSKSSDRQISKSKSRSKSIERRKDKDSSDASREKHSRYRSKSKSGEKTEESESLDISVRNHVKSPEQHKSKSRSRSKSIDKTDEKESLRRSRSKGSKSPEPRSRRHRTVSRSRRNRSRSLTRRRLSRSKSDHRSRTRSRSRSQSRSRRWRRTRSRSLSRQRSLSRERRRRSRRNRSRSPDRRRRRSDSRDSYRISLRLRSRSRTPVRLRSSRSTGRRRSPSKSPDHRRSRSSSRSPKRLTDLDKAQLLEIAKANAAAMCAKAGVPLPPSLMPVITPEKKEEKVTQKSAKETILELTEKCKKIAQSQEDDVIVNKPHVSDEEEEEHPFINHPFKLNEPKPIFFNLTTPTIKPPPPKNQVTLTKEFPVSSGSQHRKKEADSAYGEWVPVEKNKDEKKDDVFPNPASLEPVDISSALNERTIAQKRLTENTFDLEAMCLLNRAQERIDAWAELNSIPGHFTGSTGAQVLSSEQLSNSGPQAWVKKVDDIQTDESKCHMLNSFEITGKSDSDTLRTLIAS</sequence>
<feature type="compositionally biased region" description="Basic and acidic residues" evidence="1">
    <location>
        <begin position="2443"/>
        <end position="2455"/>
    </location>
</feature>
<protein>
    <recommendedName>
        <fullName evidence="4">Protein SON</fullName>
    </recommendedName>
</protein>
<dbReference type="EMBL" id="JAIPUX010001232">
    <property type="protein sequence ID" value="KAH0624860.1"/>
    <property type="molecule type" value="Genomic_DNA"/>
</dbReference>